<evidence type="ECO:0000256" key="2">
    <source>
        <dbReference type="SAM" id="MobiDB-lite"/>
    </source>
</evidence>
<dbReference type="EMBL" id="OU963866">
    <property type="protein sequence ID" value="CAH0391108.1"/>
    <property type="molecule type" value="Genomic_DNA"/>
</dbReference>
<dbReference type="PANTHER" id="PTHR11792">
    <property type="entry name" value="ARRESTIN"/>
    <property type="match status" value="1"/>
</dbReference>
<name>A0A9P0F6J2_BEMTA</name>
<reference evidence="3" key="1">
    <citation type="submission" date="2021-12" db="EMBL/GenBank/DDBJ databases">
        <authorList>
            <person name="King R."/>
        </authorList>
    </citation>
    <scope>NUCLEOTIDE SEQUENCE</scope>
</reference>
<evidence type="ECO:0000256" key="1">
    <source>
        <dbReference type="ARBA" id="ARBA00005298"/>
    </source>
</evidence>
<protein>
    <recommendedName>
        <fullName evidence="5">Arrestin C-terminal-like domain-containing protein</fullName>
    </recommendedName>
</protein>
<dbReference type="GO" id="GO:0007165">
    <property type="term" value="P:signal transduction"/>
    <property type="evidence" value="ECO:0007669"/>
    <property type="project" value="InterPro"/>
</dbReference>
<dbReference type="GO" id="GO:0005737">
    <property type="term" value="C:cytoplasm"/>
    <property type="evidence" value="ECO:0007669"/>
    <property type="project" value="TreeGrafter"/>
</dbReference>
<dbReference type="InterPro" id="IPR014752">
    <property type="entry name" value="Arrestin-like_C"/>
</dbReference>
<sequence length="401" mass="43316">MRPATPRKNSDGSTEFATSLQNNPNINSNPLSIRYENKPGEGEGDKRANSSLFALATESFLPHAIPLAPTVSQTPGQHLPPVEKSSSPLPPAMGSRSQNSVLIAEAVTSFDRGLNPLNQKRLLLLNYLVFVVQFVDVCMFSNGKFKNVVATIDRREESPLGSGTEVTRTFRLNPAKGATKNWIALEDSYNKSAASLASTVVCNSPEERNVFAIYVSYYVKVKLLISAIGGAVSLKLPFTLMHSPFDLDMSLSTPMAQLRLHSALRNTALSAPPSQGIGSDLRPWSSVRPAADEQRGGGEGGGGRRLHDHDEPGPMRVRHQQHAEQVRGPAALQQPHQQDQGPEPQVQAGPQHPPPPQGLLLLQLQGLASPVTLDHRPPTPTHTPYTAPPANALLLIFTLLP</sequence>
<dbReference type="AlphaFoldDB" id="A0A9P0F6J2"/>
<accession>A0A9P0F6J2</accession>
<dbReference type="InterPro" id="IPR000698">
    <property type="entry name" value="Arrestin"/>
</dbReference>
<organism evidence="3 4">
    <name type="scientific">Bemisia tabaci</name>
    <name type="common">Sweetpotato whitefly</name>
    <name type="synonym">Aleurodes tabaci</name>
    <dbReference type="NCBI Taxonomy" id="7038"/>
    <lineage>
        <taxon>Eukaryota</taxon>
        <taxon>Metazoa</taxon>
        <taxon>Ecdysozoa</taxon>
        <taxon>Arthropoda</taxon>
        <taxon>Hexapoda</taxon>
        <taxon>Insecta</taxon>
        <taxon>Pterygota</taxon>
        <taxon>Neoptera</taxon>
        <taxon>Paraneoptera</taxon>
        <taxon>Hemiptera</taxon>
        <taxon>Sternorrhyncha</taxon>
        <taxon>Aleyrodoidea</taxon>
        <taxon>Aleyrodidae</taxon>
        <taxon>Aleyrodinae</taxon>
        <taxon>Bemisia</taxon>
    </lineage>
</organism>
<evidence type="ECO:0000313" key="3">
    <source>
        <dbReference type="EMBL" id="CAH0391108.1"/>
    </source>
</evidence>
<dbReference type="PANTHER" id="PTHR11792:SF18">
    <property type="entry name" value="FI20035P1"/>
    <property type="match status" value="1"/>
</dbReference>
<dbReference type="Gene3D" id="2.60.40.640">
    <property type="match status" value="1"/>
</dbReference>
<dbReference type="SUPFAM" id="SSF81296">
    <property type="entry name" value="E set domains"/>
    <property type="match status" value="1"/>
</dbReference>
<dbReference type="Proteomes" id="UP001152759">
    <property type="component" value="Chromosome 5"/>
</dbReference>
<evidence type="ECO:0008006" key="5">
    <source>
        <dbReference type="Google" id="ProtNLM"/>
    </source>
</evidence>
<dbReference type="InterPro" id="IPR014756">
    <property type="entry name" value="Ig_E-set"/>
</dbReference>
<proteinExistence type="inferred from homology"/>
<keyword evidence="4" id="KW-1185">Reference proteome</keyword>
<feature type="region of interest" description="Disordered" evidence="2">
    <location>
        <begin position="270"/>
        <end position="359"/>
    </location>
</feature>
<feature type="compositionally biased region" description="Basic and acidic residues" evidence="2">
    <location>
        <begin position="35"/>
        <end position="47"/>
    </location>
</feature>
<comment type="similarity">
    <text evidence="1">Belongs to the arrestin family.</text>
</comment>
<feature type="region of interest" description="Disordered" evidence="2">
    <location>
        <begin position="68"/>
        <end position="95"/>
    </location>
</feature>
<dbReference type="GO" id="GO:0001664">
    <property type="term" value="F:G protein-coupled receptor binding"/>
    <property type="evidence" value="ECO:0007669"/>
    <property type="project" value="TreeGrafter"/>
</dbReference>
<gene>
    <name evidence="3" type="ORF">BEMITA_LOCUS9758</name>
</gene>
<evidence type="ECO:0000313" key="4">
    <source>
        <dbReference type="Proteomes" id="UP001152759"/>
    </source>
</evidence>
<feature type="region of interest" description="Disordered" evidence="2">
    <location>
        <begin position="1"/>
        <end position="47"/>
    </location>
</feature>
<feature type="compositionally biased region" description="Low complexity" evidence="2">
    <location>
        <begin position="20"/>
        <end position="33"/>
    </location>
</feature>
<dbReference type="GO" id="GO:0002031">
    <property type="term" value="P:G protein-coupled receptor internalization"/>
    <property type="evidence" value="ECO:0007669"/>
    <property type="project" value="TreeGrafter"/>
</dbReference>